<dbReference type="GO" id="GO:0003677">
    <property type="term" value="F:DNA binding"/>
    <property type="evidence" value="ECO:0007669"/>
    <property type="project" value="UniProtKB-UniRule"/>
</dbReference>
<feature type="compositionally biased region" description="Basic residues" evidence="3">
    <location>
        <begin position="242"/>
        <end position="251"/>
    </location>
</feature>
<dbReference type="InterPro" id="IPR050342">
    <property type="entry name" value="HMGB"/>
</dbReference>
<evidence type="ECO:0000256" key="2">
    <source>
        <dbReference type="PROSITE-ProRule" id="PRU00267"/>
    </source>
</evidence>
<keyword evidence="1 2" id="KW-0238">DNA-binding</keyword>
<dbReference type="GO" id="GO:0005634">
    <property type="term" value="C:nucleus"/>
    <property type="evidence" value="ECO:0007669"/>
    <property type="project" value="UniProtKB-UniRule"/>
</dbReference>
<feature type="region of interest" description="Disordered" evidence="3">
    <location>
        <begin position="1"/>
        <end position="20"/>
    </location>
</feature>
<dbReference type="SMART" id="SM00398">
    <property type="entry name" value="HMG"/>
    <property type="match status" value="1"/>
</dbReference>
<dbReference type="PROSITE" id="PS50118">
    <property type="entry name" value="HMG_BOX_2"/>
    <property type="match status" value="1"/>
</dbReference>
<organism evidence="5 6">
    <name type="scientific">Trichodelitschia bisporula</name>
    <dbReference type="NCBI Taxonomy" id="703511"/>
    <lineage>
        <taxon>Eukaryota</taxon>
        <taxon>Fungi</taxon>
        <taxon>Dikarya</taxon>
        <taxon>Ascomycota</taxon>
        <taxon>Pezizomycotina</taxon>
        <taxon>Dothideomycetes</taxon>
        <taxon>Dothideomycetes incertae sedis</taxon>
        <taxon>Phaeotrichales</taxon>
        <taxon>Phaeotrichaceae</taxon>
        <taxon>Trichodelitschia</taxon>
    </lineage>
</organism>
<dbReference type="Gene3D" id="1.10.30.10">
    <property type="entry name" value="High mobility group box domain"/>
    <property type="match status" value="1"/>
</dbReference>
<dbReference type="AlphaFoldDB" id="A0A6G1IAI0"/>
<dbReference type="Proteomes" id="UP000799640">
    <property type="component" value="Unassembled WGS sequence"/>
</dbReference>
<dbReference type="PANTHER" id="PTHR48112:SF5">
    <property type="entry name" value="BOX PROTEIN, PUTATIVE (AFU_ORTHOLOGUE AFUA_1G04550)-RELATED"/>
    <property type="match status" value="1"/>
</dbReference>
<proteinExistence type="predicted"/>
<accession>A0A6G1IAI0</accession>
<protein>
    <recommendedName>
        <fullName evidence="4">HMG box domain-containing protein</fullName>
    </recommendedName>
</protein>
<dbReference type="InterPro" id="IPR009071">
    <property type="entry name" value="HMG_box_dom"/>
</dbReference>
<sequence>MAGPTDKEDKSDQPVTSISRKEFISQRDSVVTGLTALIGAIGDLSQAYISHTNKLLSGGSSAAEGLDTLAISNFLSTTNGIGNQAGVAAAAAAAPKTRRKRVKKEKDPNAPKRPLTAFFLYSTSARPLIKQEMLEQADTVTPVAVNSEILRRWKEMNEEDKKEWKDMYEVNHERYKQEVANYKAQTGVDLIGADEEDTPDAEGEDVEIEDLHVGTPSSDDATSSSSDEDVVQKPPTPPAVKPKPKPTKRKAKDNGVAARAAITSPSAQLLQSKVAQTPAVIESEKRKKGIEQTSPEEPRKKKARKSKGGEEVVKKDVPEVAPPIVDKKEKKKKRKSEGF</sequence>
<dbReference type="EMBL" id="ML996687">
    <property type="protein sequence ID" value="KAF2405201.1"/>
    <property type="molecule type" value="Genomic_DNA"/>
</dbReference>
<feature type="compositionally biased region" description="Polar residues" evidence="3">
    <location>
        <begin position="263"/>
        <end position="275"/>
    </location>
</feature>
<feature type="compositionally biased region" description="Acidic residues" evidence="3">
    <location>
        <begin position="194"/>
        <end position="208"/>
    </location>
</feature>
<evidence type="ECO:0000313" key="5">
    <source>
        <dbReference type="EMBL" id="KAF2405201.1"/>
    </source>
</evidence>
<evidence type="ECO:0000313" key="6">
    <source>
        <dbReference type="Proteomes" id="UP000799640"/>
    </source>
</evidence>
<evidence type="ECO:0000256" key="3">
    <source>
        <dbReference type="SAM" id="MobiDB-lite"/>
    </source>
</evidence>
<feature type="compositionally biased region" description="Basic and acidic residues" evidence="3">
    <location>
        <begin position="307"/>
        <end position="318"/>
    </location>
</feature>
<reference evidence="5" key="1">
    <citation type="journal article" date="2020" name="Stud. Mycol.">
        <title>101 Dothideomycetes genomes: a test case for predicting lifestyles and emergence of pathogens.</title>
        <authorList>
            <person name="Haridas S."/>
            <person name="Albert R."/>
            <person name="Binder M."/>
            <person name="Bloem J."/>
            <person name="Labutti K."/>
            <person name="Salamov A."/>
            <person name="Andreopoulos B."/>
            <person name="Baker S."/>
            <person name="Barry K."/>
            <person name="Bills G."/>
            <person name="Bluhm B."/>
            <person name="Cannon C."/>
            <person name="Castanera R."/>
            <person name="Culley D."/>
            <person name="Daum C."/>
            <person name="Ezra D."/>
            <person name="Gonzalez J."/>
            <person name="Henrissat B."/>
            <person name="Kuo A."/>
            <person name="Liang C."/>
            <person name="Lipzen A."/>
            <person name="Lutzoni F."/>
            <person name="Magnuson J."/>
            <person name="Mondo S."/>
            <person name="Nolan M."/>
            <person name="Ohm R."/>
            <person name="Pangilinan J."/>
            <person name="Park H.-J."/>
            <person name="Ramirez L."/>
            <person name="Alfaro M."/>
            <person name="Sun H."/>
            <person name="Tritt A."/>
            <person name="Yoshinaga Y."/>
            <person name="Zwiers L.-H."/>
            <person name="Turgeon B."/>
            <person name="Goodwin S."/>
            <person name="Spatafora J."/>
            <person name="Crous P."/>
            <person name="Grigoriev I."/>
        </authorList>
    </citation>
    <scope>NUCLEOTIDE SEQUENCE</scope>
    <source>
        <strain evidence="5">CBS 262.69</strain>
    </source>
</reference>
<dbReference type="SUPFAM" id="SSF47095">
    <property type="entry name" value="HMG-box"/>
    <property type="match status" value="1"/>
</dbReference>
<evidence type="ECO:0000259" key="4">
    <source>
        <dbReference type="PROSITE" id="PS50118"/>
    </source>
</evidence>
<name>A0A6G1IAI0_9PEZI</name>
<gene>
    <name evidence="5" type="ORF">EJ06DRAFT_525736</name>
</gene>
<feature type="DNA-binding region" description="HMG box" evidence="2">
    <location>
        <begin position="111"/>
        <end position="183"/>
    </location>
</feature>
<keyword evidence="2" id="KW-0539">Nucleus</keyword>
<feature type="compositionally biased region" description="Basic and acidic residues" evidence="3">
    <location>
        <begin position="1"/>
        <end position="12"/>
    </location>
</feature>
<feature type="region of interest" description="Disordered" evidence="3">
    <location>
        <begin position="92"/>
        <end position="111"/>
    </location>
</feature>
<dbReference type="OrthoDB" id="5550281at2759"/>
<evidence type="ECO:0000256" key="1">
    <source>
        <dbReference type="ARBA" id="ARBA00023125"/>
    </source>
</evidence>
<feature type="region of interest" description="Disordered" evidence="3">
    <location>
        <begin position="194"/>
        <end position="339"/>
    </location>
</feature>
<feature type="compositionally biased region" description="Basic residues" evidence="3">
    <location>
        <begin position="329"/>
        <end position="339"/>
    </location>
</feature>
<dbReference type="InterPro" id="IPR036910">
    <property type="entry name" value="HMG_box_dom_sf"/>
</dbReference>
<dbReference type="PANTHER" id="PTHR48112">
    <property type="entry name" value="HIGH MOBILITY GROUP PROTEIN DSP1"/>
    <property type="match status" value="1"/>
</dbReference>
<keyword evidence="6" id="KW-1185">Reference proteome</keyword>
<dbReference type="Pfam" id="PF00505">
    <property type="entry name" value="HMG_box"/>
    <property type="match status" value="1"/>
</dbReference>
<feature type="domain" description="HMG box" evidence="4">
    <location>
        <begin position="111"/>
        <end position="183"/>
    </location>
</feature>